<name>A0AAV4VXT0_CAEEX</name>
<evidence type="ECO:0000313" key="2">
    <source>
        <dbReference type="Proteomes" id="UP001054945"/>
    </source>
</evidence>
<keyword evidence="2" id="KW-1185">Reference proteome</keyword>
<sequence length="89" mass="9695">MHDKSADPNALPLGSKESVNHSIFATASVALQTVIANRRCKIADSHCAASPLANHECSASHQTHYFLTTLIYTKDDIPLTIVAVWVYLC</sequence>
<dbReference type="EMBL" id="BPLR01015317">
    <property type="protein sequence ID" value="GIY75261.1"/>
    <property type="molecule type" value="Genomic_DNA"/>
</dbReference>
<dbReference type="AlphaFoldDB" id="A0AAV4VXT0"/>
<accession>A0AAV4VXT0</accession>
<evidence type="ECO:0000313" key="1">
    <source>
        <dbReference type="EMBL" id="GIY75261.1"/>
    </source>
</evidence>
<gene>
    <name evidence="1" type="ORF">CEXT_673081</name>
</gene>
<protein>
    <submittedName>
        <fullName evidence="1">Uncharacterized protein</fullName>
    </submittedName>
</protein>
<dbReference type="Proteomes" id="UP001054945">
    <property type="component" value="Unassembled WGS sequence"/>
</dbReference>
<comment type="caution">
    <text evidence="1">The sequence shown here is derived from an EMBL/GenBank/DDBJ whole genome shotgun (WGS) entry which is preliminary data.</text>
</comment>
<reference evidence="1 2" key="1">
    <citation type="submission" date="2021-06" db="EMBL/GenBank/DDBJ databases">
        <title>Caerostris extrusa draft genome.</title>
        <authorList>
            <person name="Kono N."/>
            <person name="Arakawa K."/>
        </authorList>
    </citation>
    <scope>NUCLEOTIDE SEQUENCE [LARGE SCALE GENOMIC DNA]</scope>
</reference>
<organism evidence="1 2">
    <name type="scientific">Caerostris extrusa</name>
    <name type="common">Bark spider</name>
    <name type="synonym">Caerostris bankana</name>
    <dbReference type="NCBI Taxonomy" id="172846"/>
    <lineage>
        <taxon>Eukaryota</taxon>
        <taxon>Metazoa</taxon>
        <taxon>Ecdysozoa</taxon>
        <taxon>Arthropoda</taxon>
        <taxon>Chelicerata</taxon>
        <taxon>Arachnida</taxon>
        <taxon>Araneae</taxon>
        <taxon>Araneomorphae</taxon>
        <taxon>Entelegynae</taxon>
        <taxon>Araneoidea</taxon>
        <taxon>Araneidae</taxon>
        <taxon>Caerostris</taxon>
    </lineage>
</organism>
<proteinExistence type="predicted"/>